<dbReference type="InterPro" id="IPR023753">
    <property type="entry name" value="FAD/NAD-binding_dom"/>
</dbReference>
<organism evidence="7 8">
    <name type="scientific">Secundilactobacillus oryzae JCM 18671</name>
    <dbReference type="NCBI Taxonomy" id="1291743"/>
    <lineage>
        <taxon>Bacteria</taxon>
        <taxon>Bacillati</taxon>
        <taxon>Bacillota</taxon>
        <taxon>Bacilli</taxon>
        <taxon>Lactobacillales</taxon>
        <taxon>Lactobacillaceae</taxon>
        <taxon>Secundilactobacillus</taxon>
    </lineage>
</organism>
<dbReference type="InterPro" id="IPR050260">
    <property type="entry name" value="FAD-bd_OxRdtase"/>
</dbReference>
<proteinExistence type="predicted"/>
<dbReference type="Gene3D" id="3.50.50.60">
    <property type="entry name" value="FAD/NAD(P)-binding domain"/>
    <property type="match status" value="2"/>
</dbReference>
<evidence type="ECO:0000256" key="1">
    <source>
        <dbReference type="ARBA" id="ARBA00001974"/>
    </source>
</evidence>
<evidence type="ECO:0000256" key="3">
    <source>
        <dbReference type="ARBA" id="ARBA00022827"/>
    </source>
</evidence>
<evidence type="ECO:0000259" key="6">
    <source>
        <dbReference type="Pfam" id="PF07992"/>
    </source>
</evidence>
<dbReference type="SUPFAM" id="SSF51905">
    <property type="entry name" value="FAD/NAD(P)-binding domain"/>
    <property type="match status" value="1"/>
</dbReference>
<reference evidence="7" key="1">
    <citation type="journal article" date="2014" name="Genome Announc.">
        <title>Draft Genome Sequence of Lactobacillus oryzae Strain SG293T.</title>
        <authorList>
            <person name="Tanizawa Y."/>
            <person name="Fujisawa T."/>
            <person name="Mochizuki T."/>
            <person name="Kaminuma E."/>
            <person name="Nakamura Y."/>
            <person name="Tohno M."/>
        </authorList>
    </citation>
    <scope>NUCLEOTIDE SEQUENCE [LARGE SCALE GENOMIC DNA]</scope>
    <source>
        <strain evidence="7">SG293</strain>
    </source>
</reference>
<evidence type="ECO:0000313" key="8">
    <source>
        <dbReference type="Proteomes" id="UP000028700"/>
    </source>
</evidence>
<comment type="caution">
    <text evidence="7">The sequence shown here is derived from an EMBL/GenBank/DDBJ whole genome shotgun (WGS) entry which is preliminary data.</text>
</comment>
<feature type="domain" description="FAD/NAD(P)-binding" evidence="6">
    <location>
        <begin position="1"/>
        <end position="183"/>
    </location>
</feature>
<accession>A0A081BG11</accession>
<dbReference type="EMBL" id="BBJM01000001">
    <property type="protein sequence ID" value="GAK46979.1"/>
    <property type="molecule type" value="Genomic_DNA"/>
</dbReference>
<dbReference type="GO" id="GO:0016491">
    <property type="term" value="F:oxidoreductase activity"/>
    <property type="evidence" value="ECO:0007669"/>
    <property type="project" value="UniProtKB-KW"/>
</dbReference>
<evidence type="ECO:0000256" key="4">
    <source>
        <dbReference type="ARBA" id="ARBA00023002"/>
    </source>
</evidence>
<dbReference type="eggNOG" id="COG0446">
    <property type="taxonomic scope" value="Bacteria"/>
</dbReference>
<keyword evidence="4" id="KW-0560">Oxidoreductase</keyword>
<keyword evidence="5" id="KW-0676">Redox-active center</keyword>
<gene>
    <name evidence="7" type="primary">nox</name>
    <name evidence="7" type="ORF">LOSG293_010780</name>
</gene>
<dbReference type="PANTHER" id="PTHR43429">
    <property type="entry name" value="PYRIDINE NUCLEOTIDE-DISULFIDE OXIDOREDUCTASE DOMAIN-CONTAINING"/>
    <property type="match status" value="1"/>
</dbReference>
<sequence>MKIIIVGCSHAGLIASKETLKFHPETDVTIYERTTNIAFEAGGIPLYLSNEVDHLEQMVASMPDELEALGAHVKLNHDVLKIDQKTKTMVVEDLTTHEQFEDSYDKLVFTPGSRATLPPVKGIDSFRVQVCKTVAQAELIKRYAQNNHHIAIVGGGYSGVEIAEAFAHTDHQVTLIQDGAQLLK</sequence>
<dbReference type="InterPro" id="IPR036188">
    <property type="entry name" value="FAD/NAD-bd_sf"/>
</dbReference>
<dbReference type="PRINTS" id="PR00368">
    <property type="entry name" value="FADPNR"/>
</dbReference>
<name>A0A081BG11_9LACO</name>
<dbReference type="PRINTS" id="PR00411">
    <property type="entry name" value="PNDRDTASEI"/>
</dbReference>
<protein>
    <submittedName>
        <fullName evidence="7">NADH oxidase</fullName>
    </submittedName>
</protein>
<dbReference type="PANTHER" id="PTHR43429:SF1">
    <property type="entry name" value="NAD(P)H SULFUR OXIDOREDUCTASE (COA-DEPENDENT)"/>
    <property type="match status" value="1"/>
</dbReference>
<comment type="cofactor">
    <cofactor evidence="1">
        <name>FAD</name>
        <dbReference type="ChEBI" id="CHEBI:57692"/>
    </cofactor>
</comment>
<keyword evidence="3" id="KW-0274">FAD</keyword>
<keyword evidence="2" id="KW-0285">Flavoprotein</keyword>
<dbReference type="Pfam" id="PF07992">
    <property type="entry name" value="Pyr_redox_2"/>
    <property type="match status" value="1"/>
</dbReference>
<dbReference type="STRING" id="1291743.LOSG293_010780"/>
<evidence type="ECO:0000256" key="2">
    <source>
        <dbReference type="ARBA" id="ARBA00022630"/>
    </source>
</evidence>
<dbReference type="AlphaFoldDB" id="A0A081BG11"/>
<evidence type="ECO:0000313" key="7">
    <source>
        <dbReference type="EMBL" id="GAK46979.1"/>
    </source>
</evidence>
<keyword evidence="8" id="KW-1185">Reference proteome</keyword>
<evidence type="ECO:0000256" key="5">
    <source>
        <dbReference type="ARBA" id="ARBA00023284"/>
    </source>
</evidence>
<dbReference type="Proteomes" id="UP000028700">
    <property type="component" value="Unassembled WGS sequence"/>
</dbReference>